<gene>
    <name evidence="6" type="ORF">Aam_076_014</name>
</gene>
<reference evidence="6 7" key="1">
    <citation type="submission" date="2012-11" db="EMBL/GenBank/DDBJ databases">
        <title>Whole genome sequence of Acidocella aminolytica 101 = DSM 11237.</title>
        <authorList>
            <person name="Azuma Y."/>
            <person name="Higashiura N."/>
            <person name="Hirakawa H."/>
            <person name="Matsushita K."/>
        </authorList>
    </citation>
    <scope>NUCLEOTIDE SEQUENCE [LARGE SCALE GENOMIC DNA]</scope>
    <source>
        <strain evidence="7">101 / DSM 11237</strain>
    </source>
</reference>
<dbReference type="SUPFAM" id="SSF46785">
    <property type="entry name" value="Winged helix' DNA-binding domain"/>
    <property type="match status" value="1"/>
</dbReference>
<keyword evidence="2" id="KW-0238">DNA-binding</keyword>
<keyword evidence="7" id="KW-1185">Reference proteome</keyword>
<evidence type="ECO:0000259" key="4">
    <source>
        <dbReference type="PROSITE" id="PS50042"/>
    </source>
</evidence>
<evidence type="ECO:0000256" key="2">
    <source>
        <dbReference type="ARBA" id="ARBA00023125"/>
    </source>
</evidence>
<dbReference type="GO" id="GO:0003700">
    <property type="term" value="F:DNA-binding transcription factor activity"/>
    <property type="evidence" value="ECO:0007669"/>
    <property type="project" value="TreeGrafter"/>
</dbReference>
<dbReference type="Gene3D" id="1.10.10.10">
    <property type="entry name" value="Winged helix-like DNA-binding domain superfamily/Winged helix DNA-binding domain"/>
    <property type="match status" value="1"/>
</dbReference>
<dbReference type="PANTHER" id="PTHR24567:SF74">
    <property type="entry name" value="HTH-TYPE TRANSCRIPTIONAL REGULATOR ARCR"/>
    <property type="match status" value="1"/>
</dbReference>
<proteinExistence type="predicted"/>
<dbReference type="InterPro" id="IPR050397">
    <property type="entry name" value="Env_Response_Regulators"/>
</dbReference>
<evidence type="ECO:0000256" key="1">
    <source>
        <dbReference type="ARBA" id="ARBA00023015"/>
    </source>
</evidence>
<dbReference type="STRING" id="1120923.SAMN02746095_03422"/>
<dbReference type="InterPro" id="IPR014710">
    <property type="entry name" value="RmlC-like_jellyroll"/>
</dbReference>
<dbReference type="PROSITE" id="PS51063">
    <property type="entry name" value="HTH_CRP_2"/>
    <property type="match status" value="1"/>
</dbReference>
<dbReference type="Pfam" id="PF13545">
    <property type="entry name" value="HTH_Crp_2"/>
    <property type="match status" value="1"/>
</dbReference>
<dbReference type="InterPro" id="IPR036390">
    <property type="entry name" value="WH_DNA-bd_sf"/>
</dbReference>
<accession>A0A0D6PK33</accession>
<name>A0A0D6PK33_9PROT</name>
<dbReference type="InterPro" id="IPR012318">
    <property type="entry name" value="HTH_CRP"/>
</dbReference>
<dbReference type="EMBL" id="BANC01000074">
    <property type="protein sequence ID" value="GAN81109.1"/>
    <property type="molecule type" value="Genomic_DNA"/>
</dbReference>
<dbReference type="SUPFAM" id="SSF51206">
    <property type="entry name" value="cAMP-binding domain-like"/>
    <property type="match status" value="1"/>
</dbReference>
<dbReference type="PROSITE" id="PS50042">
    <property type="entry name" value="CNMP_BINDING_3"/>
    <property type="match status" value="1"/>
</dbReference>
<dbReference type="SMART" id="SM00419">
    <property type="entry name" value="HTH_CRP"/>
    <property type="match status" value="1"/>
</dbReference>
<dbReference type="Pfam" id="PF00027">
    <property type="entry name" value="cNMP_binding"/>
    <property type="match status" value="1"/>
</dbReference>
<sequence>MIAGFAPFAGLNAAARHTLACNAMTMRVPRRTVIFEQGEVPNAQAAVLEGTVHLSGATPGRPRMLVETVTTPDLLLPAAVLEDAPYLLRAQAATECRLLLVPAAALRGLVAADPAAALTVMFCLTRQFRRMTRQVKNLKLRTTTQRLAAYLLNLDAVKEGSEFALPCDKGAIAAQLGMTRESLSRAFAALEADAITVRGASISVRDRQRLIGHCPFDPLIDESA</sequence>
<keyword evidence="3" id="KW-0804">Transcription</keyword>
<dbReference type="AlphaFoldDB" id="A0A0D6PK33"/>
<evidence type="ECO:0000256" key="3">
    <source>
        <dbReference type="ARBA" id="ARBA00023163"/>
    </source>
</evidence>
<dbReference type="InterPro" id="IPR036388">
    <property type="entry name" value="WH-like_DNA-bd_sf"/>
</dbReference>
<feature type="domain" description="Cyclic nucleotide-binding" evidence="4">
    <location>
        <begin position="7"/>
        <end position="110"/>
    </location>
</feature>
<keyword evidence="1" id="KW-0805">Transcription regulation</keyword>
<dbReference type="InterPro" id="IPR018490">
    <property type="entry name" value="cNMP-bd_dom_sf"/>
</dbReference>
<dbReference type="InterPro" id="IPR000595">
    <property type="entry name" value="cNMP-bd_dom"/>
</dbReference>
<protein>
    <submittedName>
        <fullName evidence="6">Transcriptional regulator Crp/Fnr</fullName>
    </submittedName>
</protein>
<dbReference type="GO" id="GO:0003677">
    <property type="term" value="F:DNA binding"/>
    <property type="evidence" value="ECO:0007669"/>
    <property type="project" value="UniProtKB-KW"/>
</dbReference>
<dbReference type="PANTHER" id="PTHR24567">
    <property type="entry name" value="CRP FAMILY TRANSCRIPTIONAL REGULATORY PROTEIN"/>
    <property type="match status" value="1"/>
</dbReference>
<evidence type="ECO:0000313" key="7">
    <source>
        <dbReference type="Proteomes" id="UP000032668"/>
    </source>
</evidence>
<organism evidence="6 7">
    <name type="scientific">Acidocella aminolytica 101 = DSM 11237</name>
    <dbReference type="NCBI Taxonomy" id="1120923"/>
    <lineage>
        <taxon>Bacteria</taxon>
        <taxon>Pseudomonadati</taxon>
        <taxon>Pseudomonadota</taxon>
        <taxon>Alphaproteobacteria</taxon>
        <taxon>Acetobacterales</taxon>
        <taxon>Acidocellaceae</taxon>
        <taxon>Acidocella</taxon>
    </lineage>
</organism>
<dbReference type="GO" id="GO:0005829">
    <property type="term" value="C:cytosol"/>
    <property type="evidence" value="ECO:0007669"/>
    <property type="project" value="TreeGrafter"/>
</dbReference>
<evidence type="ECO:0000313" key="6">
    <source>
        <dbReference type="EMBL" id="GAN81109.1"/>
    </source>
</evidence>
<comment type="caution">
    <text evidence="6">The sequence shown here is derived from an EMBL/GenBank/DDBJ whole genome shotgun (WGS) entry which is preliminary data.</text>
</comment>
<dbReference type="Proteomes" id="UP000032668">
    <property type="component" value="Unassembled WGS sequence"/>
</dbReference>
<dbReference type="CDD" id="cd00038">
    <property type="entry name" value="CAP_ED"/>
    <property type="match status" value="1"/>
</dbReference>
<evidence type="ECO:0000259" key="5">
    <source>
        <dbReference type="PROSITE" id="PS51063"/>
    </source>
</evidence>
<feature type="domain" description="HTH crp-type" evidence="5">
    <location>
        <begin position="141"/>
        <end position="208"/>
    </location>
</feature>
<dbReference type="Gene3D" id="2.60.120.10">
    <property type="entry name" value="Jelly Rolls"/>
    <property type="match status" value="1"/>
</dbReference>